<dbReference type="SUPFAM" id="SSF53335">
    <property type="entry name" value="S-adenosyl-L-methionine-dependent methyltransferases"/>
    <property type="match status" value="1"/>
</dbReference>
<reference evidence="5" key="1">
    <citation type="journal article" date="2015" name="Proc. Natl. Acad. Sci. U.S.A.">
        <title>Networks of energetic and metabolic interactions define dynamics in microbial communities.</title>
        <authorList>
            <person name="Embree M."/>
            <person name="Liu J.K."/>
            <person name="Al-Bassam M.M."/>
            <person name="Zengler K."/>
        </authorList>
    </citation>
    <scope>NUCLEOTIDE SEQUENCE</scope>
</reference>
<dbReference type="InterPro" id="IPR013216">
    <property type="entry name" value="Methyltransf_11"/>
</dbReference>
<evidence type="ECO:0000259" key="4">
    <source>
        <dbReference type="Pfam" id="PF08241"/>
    </source>
</evidence>
<dbReference type="AlphaFoldDB" id="A0A0W8FHW3"/>
<evidence type="ECO:0000313" key="5">
    <source>
        <dbReference type="EMBL" id="KUG20441.1"/>
    </source>
</evidence>
<organism evidence="5">
    <name type="scientific">hydrocarbon metagenome</name>
    <dbReference type="NCBI Taxonomy" id="938273"/>
    <lineage>
        <taxon>unclassified sequences</taxon>
        <taxon>metagenomes</taxon>
        <taxon>ecological metagenomes</taxon>
    </lineage>
</organism>
<dbReference type="PANTHER" id="PTHR43464:SF19">
    <property type="entry name" value="UBIQUINONE BIOSYNTHESIS O-METHYLTRANSFERASE, MITOCHONDRIAL"/>
    <property type="match status" value="1"/>
</dbReference>
<dbReference type="GO" id="GO:0008757">
    <property type="term" value="F:S-adenosylmethionine-dependent methyltransferase activity"/>
    <property type="evidence" value="ECO:0007669"/>
    <property type="project" value="InterPro"/>
</dbReference>
<evidence type="ECO:0000256" key="1">
    <source>
        <dbReference type="ARBA" id="ARBA00022603"/>
    </source>
</evidence>
<name>A0A0W8FHW3_9ZZZZ</name>
<dbReference type="GO" id="GO:0032259">
    <property type="term" value="P:methylation"/>
    <property type="evidence" value="ECO:0007669"/>
    <property type="project" value="UniProtKB-KW"/>
</dbReference>
<keyword evidence="1 5" id="KW-0489">Methyltransferase</keyword>
<evidence type="ECO:0000256" key="3">
    <source>
        <dbReference type="ARBA" id="ARBA00022691"/>
    </source>
</evidence>
<protein>
    <submittedName>
        <fullName evidence="5">Methyltransferase type 11</fullName>
    </submittedName>
</protein>
<evidence type="ECO:0000256" key="2">
    <source>
        <dbReference type="ARBA" id="ARBA00022679"/>
    </source>
</evidence>
<dbReference type="CDD" id="cd02440">
    <property type="entry name" value="AdoMet_MTases"/>
    <property type="match status" value="1"/>
</dbReference>
<dbReference type="Gene3D" id="3.40.50.150">
    <property type="entry name" value="Vaccinia Virus protein VP39"/>
    <property type="match status" value="1"/>
</dbReference>
<sequence length="196" mass="21454">MSASRRYSSGPGGHRDVCPATHARFLDHPLRRLFHPPKRILDRYICRGDAVLDIGPGSGFFTRPMARMVGDEGYVVAADLQDEMLAMLKQRAESEGLLSRIRIHRTSADTLGLTGYGPFDFILAFYVIHELPDAGRCFCEIAPLLRPGGRMLIAEPKSRISAGDFERVVATAAAAGLVPVEMPAVFLSRAALMEKA</sequence>
<comment type="caution">
    <text evidence="5">The sequence shown here is derived from an EMBL/GenBank/DDBJ whole genome shotgun (WGS) entry which is preliminary data.</text>
</comment>
<feature type="domain" description="Methyltransferase type 11" evidence="4">
    <location>
        <begin position="52"/>
        <end position="153"/>
    </location>
</feature>
<dbReference type="InterPro" id="IPR029063">
    <property type="entry name" value="SAM-dependent_MTases_sf"/>
</dbReference>
<gene>
    <name evidence="5" type="ORF">ASZ90_009819</name>
</gene>
<keyword evidence="2 5" id="KW-0808">Transferase</keyword>
<keyword evidence="3" id="KW-0949">S-adenosyl-L-methionine</keyword>
<accession>A0A0W8FHW3</accession>
<proteinExistence type="predicted"/>
<dbReference type="Pfam" id="PF08241">
    <property type="entry name" value="Methyltransf_11"/>
    <property type="match status" value="1"/>
</dbReference>
<dbReference type="PANTHER" id="PTHR43464">
    <property type="entry name" value="METHYLTRANSFERASE"/>
    <property type="match status" value="1"/>
</dbReference>
<dbReference type="EMBL" id="LNQE01001192">
    <property type="protein sequence ID" value="KUG20441.1"/>
    <property type="molecule type" value="Genomic_DNA"/>
</dbReference>